<gene>
    <name evidence="3" type="ORF">K7862_01115</name>
</gene>
<comment type="caution">
    <text evidence="3">The sequence shown here is derived from an EMBL/GenBank/DDBJ whole genome shotgun (WGS) entry which is preliminary data.</text>
</comment>
<dbReference type="PANTHER" id="PTHR46268">
    <property type="entry name" value="STRESS RESPONSE PROTEIN NHAX"/>
    <property type="match status" value="1"/>
</dbReference>
<evidence type="ECO:0000259" key="2">
    <source>
        <dbReference type="Pfam" id="PF00582"/>
    </source>
</evidence>
<evidence type="ECO:0000256" key="1">
    <source>
        <dbReference type="ARBA" id="ARBA00008791"/>
    </source>
</evidence>
<dbReference type="InterPro" id="IPR006015">
    <property type="entry name" value="Universal_stress_UspA"/>
</dbReference>
<dbReference type="PRINTS" id="PR01438">
    <property type="entry name" value="UNVRSLSTRESS"/>
</dbReference>
<dbReference type="Proteomes" id="UP000778578">
    <property type="component" value="Unassembled WGS sequence"/>
</dbReference>
<keyword evidence="4" id="KW-1185">Reference proteome</keyword>
<feature type="domain" description="UspA" evidence="2">
    <location>
        <begin position="148"/>
        <end position="283"/>
    </location>
</feature>
<sequence length="286" mass="29642">MTGRLVVGIDGSPASAAAAAWAGQEAALWDADVHLLNVWRPPVSNVQFSPNPEAYRLWEEDRLAGTARDVRGTYPGLTVTAEQASGTPVKVLLRAAATADMLVLGSGGLGRMSRFLLGSVGLPVLAHSERPVVLVRTPEGSDVAGPDVVVGVDLGASVDALMAFALAEAEVRQSTLRVVHADDVRRMYGYAAPQLDPGLALEFRAEQETALAKALAPWRNGPQGGRVVQEVVTGPVVSSLIDASAGAGLLVVGRRRGSLHVGAHIGPVTHGVVHHAGCPVAVVAHD</sequence>
<dbReference type="InterPro" id="IPR006016">
    <property type="entry name" value="UspA"/>
</dbReference>
<dbReference type="PANTHER" id="PTHR46268:SF6">
    <property type="entry name" value="UNIVERSAL STRESS PROTEIN UP12"/>
    <property type="match status" value="1"/>
</dbReference>
<dbReference type="SUPFAM" id="SSF52402">
    <property type="entry name" value="Adenine nucleotide alpha hydrolases-like"/>
    <property type="match status" value="2"/>
</dbReference>
<feature type="domain" description="UspA" evidence="2">
    <location>
        <begin position="1"/>
        <end position="136"/>
    </location>
</feature>
<accession>A0ABS7Q017</accession>
<evidence type="ECO:0000313" key="3">
    <source>
        <dbReference type="EMBL" id="MBY8876241.1"/>
    </source>
</evidence>
<dbReference type="Gene3D" id="3.40.50.620">
    <property type="entry name" value="HUPs"/>
    <property type="match status" value="2"/>
</dbReference>
<dbReference type="Pfam" id="PF00582">
    <property type="entry name" value="Usp"/>
    <property type="match status" value="2"/>
</dbReference>
<dbReference type="RefSeq" id="WP_222959507.1">
    <property type="nucleotide sequence ID" value="NZ_JAINZZ010000001.1"/>
</dbReference>
<reference evidence="3 4" key="1">
    <citation type="submission" date="2021-08" db="EMBL/GenBank/DDBJ databases">
        <title>WGS of actinomycetes from Thailand.</title>
        <authorList>
            <person name="Thawai C."/>
        </authorList>
    </citation>
    <scope>NUCLEOTIDE SEQUENCE [LARGE SCALE GENOMIC DNA]</scope>
    <source>
        <strain evidence="3 4">PLK6-54</strain>
    </source>
</reference>
<dbReference type="InterPro" id="IPR014729">
    <property type="entry name" value="Rossmann-like_a/b/a_fold"/>
</dbReference>
<name>A0ABS7Q017_9ACTN</name>
<dbReference type="EMBL" id="JAINZZ010000001">
    <property type="protein sequence ID" value="MBY8876241.1"/>
    <property type="molecule type" value="Genomic_DNA"/>
</dbReference>
<evidence type="ECO:0000313" key="4">
    <source>
        <dbReference type="Proteomes" id="UP000778578"/>
    </source>
</evidence>
<proteinExistence type="inferred from homology"/>
<comment type="similarity">
    <text evidence="1">Belongs to the universal stress protein A family.</text>
</comment>
<organism evidence="3 4">
    <name type="scientific">Actinacidiphila acidipaludis</name>
    <dbReference type="NCBI Taxonomy" id="2873382"/>
    <lineage>
        <taxon>Bacteria</taxon>
        <taxon>Bacillati</taxon>
        <taxon>Actinomycetota</taxon>
        <taxon>Actinomycetes</taxon>
        <taxon>Kitasatosporales</taxon>
        <taxon>Streptomycetaceae</taxon>
        <taxon>Actinacidiphila</taxon>
    </lineage>
</organism>
<protein>
    <submittedName>
        <fullName evidence="3">Universal stress protein</fullName>
    </submittedName>
</protein>
<dbReference type="CDD" id="cd00293">
    <property type="entry name" value="USP-like"/>
    <property type="match status" value="1"/>
</dbReference>